<accession>A0ABP7VDV2</accession>
<dbReference type="SUPFAM" id="SSF82171">
    <property type="entry name" value="DPP6 N-terminal domain-like"/>
    <property type="match status" value="1"/>
</dbReference>
<dbReference type="InterPro" id="IPR010982">
    <property type="entry name" value="Lambda_DNA-bd_dom_sf"/>
</dbReference>
<dbReference type="InterPro" id="IPR049052">
    <property type="entry name" value="nSTAND1"/>
</dbReference>
<sequence>MGRPERPLDPTAGPVPRLAHELRELRRTAGNPSYRKMAESAGFSATTLSQAAAGERLPSLAVVQGYVRACGGDPDEWEPRWKGAEAEAAEEVREDDEDAAPPYRGLARFEPADQGLFFGRDRLTEDLLQLVCGHRFAAVFGASGSGKSSLLRAGLIPRLQEEIADRGGPAVLRVLTPGDRPATRYGHLLTPAADEPESWVVVDQFEELFTLCRDRAERARFIDLLLTARDPDSRLRVLIAVRADFYPRCGEHRGLADTLCGAGLLVGPMTAEELREAVVKPAQQVGLLVERELTARIVEEVLDEPGGLPMLSHALLETWRRRKSRLLTLAAYQAAGGVRGAIAASAEEAYGQLTAEQADSARLLLLRMVEPGQGTPDTRRPLTRVERAEVACPHLPLVVERLARARLLTVDEDAVQLAHEALITCWPRLRGWIEEDRERLRHHRRLTEAARVWLEHERDPGALYRGTRLNRVAELFPDPEHDYSLTAPEREFLTAALAAREAERRAAARATRRARAAVGVLSAVLAVALIAGLAAWTQSRDNERRRIDDEARRIAAVADGLRTTDPRTAQLLGVAAWRVSELPETRRALLGSLGQQELDTFSDPAPGAGPFRRLTDSGRTLLSVEGRTWRTWDVARHRRIAEGRLPEAGTDVGASPDGRLLAIQGHGRDDGVRLWDTAAGRWVGDRLPAWSFVDFAESTYAVGSAEDDRVGVHSAADGKLLFETESDGTAPSDDGRLIAVCPFGSGAPQVRDLRDRRTVHGRWERVGDVCGHERLQLVLGGGRWLAAVLPSGVRIWDVRSGEQLPDLPHTGVTYAAFSKDGNFLATADGEEIRVWRLGVDNPVFRHSLNNQHLGGLAWDPAHPVLRYLEAGTVHTLDVATAVTSAWQDESLDRVWLSPDGRTLATVRRTGDTHRFELRDARDGRLLRTLPPTPLPVSRDPSRPVRPKDTLPLLAFTPDGKALAYAVSAPGYEASPQRLTIWDVTRGRVRTTLDLAAQPSAGAVITIALGPDARTLHITRTPAIGELSNETWDIARHRRTAVLTGLSSSYLAVRPDGGLLVGDNRTVALPGGKATPSDLVQGDQIGALAFAPDGSRLAAGDQAGRVALWDGKLRQREGTLPNVFPALPEGVDEELTGDTSEAVSALAISPDGRTLAVGGEAGSLQLWDIATHQPLGGPLTTPGDAIDTVAFGADSGTVYAGSAHVPLQRYTIDPARAVESVCARAGEHELTPAQWRTYVRDVPYRRLCGD</sequence>
<dbReference type="RefSeq" id="WP_345015274.1">
    <property type="nucleotide sequence ID" value="NZ_BAAAZY010000011.1"/>
</dbReference>
<dbReference type="PROSITE" id="PS50294">
    <property type="entry name" value="WD_REPEATS_REGION"/>
    <property type="match status" value="1"/>
</dbReference>
<dbReference type="EMBL" id="BAAAZY010000011">
    <property type="protein sequence ID" value="GAA4065092.1"/>
    <property type="molecule type" value="Genomic_DNA"/>
</dbReference>
<protein>
    <recommendedName>
        <fullName evidence="2">HTH cro/C1-type domain-containing protein</fullName>
    </recommendedName>
</protein>
<dbReference type="InterPro" id="IPR011047">
    <property type="entry name" value="Quinoprotein_ADH-like_sf"/>
</dbReference>
<dbReference type="SUPFAM" id="SSF52540">
    <property type="entry name" value="P-loop containing nucleoside triphosphate hydrolases"/>
    <property type="match status" value="1"/>
</dbReference>
<name>A0ABP7VDV2_9ACTN</name>
<feature type="domain" description="HTH cro/C1-type" evidence="2">
    <location>
        <begin position="21"/>
        <end position="77"/>
    </location>
</feature>
<dbReference type="SMART" id="SM00320">
    <property type="entry name" value="WD40"/>
    <property type="match status" value="4"/>
</dbReference>
<dbReference type="InterPro" id="IPR001387">
    <property type="entry name" value="Cro/C1-type_HTH"/>
</dbReference>
<proteinExistence type="predicted"/>
<keyword evidence="1" id="KW-0853">WD repeat</keyword>
<evidence type="ECO:0000256" key="1">
    <source>
        <dbReference type="PROSITE-ProRule" id="PRU00221"/>
    </source>
</evidence>
<dbReference type="SUPFAM" id="SSF47413">
    <property type="entry name" value="lambda repressor-like DNA-binding domains"/>
    <property type="match status" value="1"/>
</dbReference>
<dbReference type="PROSITE" id="PS50082">
    <property type="entry name" value="WD_REPEATS_2"/>
    <property type="match status" value="2"/>
</dbReference>
<reference evidence="4" key="1">
    <citation type="journal article" date="2019" name="Int. J. Syst. Evol. Microbiol.">
        <title>The Global Catalogue of Microorganisms (GCM) 10K type strain sequencing project: providing services to taxonomists for standard genome sequencing and annotation.</title>
        <authorList>
            <consortium name="The Broad Institute Genomics Platform"/>
            <consortium name="The Broad Institute Genome Sequencing Center for Infectious Disease"/>
            <person name="Wu L."/>
            <person name="Ma J."/>
        </authorList>
    </citation>
    <scope>NUCLEOTIDE SEQUENCE [LARGE SCALE GENOMIC DNA]</scope>
    <source>
        <strain evidence="4">JCM 16925</strain>
    </source>
</reference>
<dbReference type="InterPro" id="IPR001680">
    <property type="entry name" value="WD40_rpt"/>
</dbReference>
<dbReference type="SMART" id="SM00530">
    <property type="entry name" value="HTH_XRE"/>
    <property type="match status" value="1"/>
</dbReference>
<feature type="repeat" description="WD" evidence="1">
    <location>
        <begin position="1135"/>
        <end position="1176"/>
    </location>
</feature>
<dbReference type="CDD" id="cd00093">
    <property type="entry name" value="HTH_XRE"/>
    <property type="match status" value="1"/>
</dbReference>
<dbReference type="Pfam" id="PF20703">
    <property type="entry name" value="nSTAND1"/>
    <property type="match status" value="1"/>
</dbReference>
<dbReference type="Pfam" id="PF00400">
    <property type="entry name" value="WD40"/>
    <property type="match status" value="3"/>
</dbReference>
<dbReference type="PANTHER" id="PTHR19879:SF9">
    <property type="entry name" value="TRANSCRIPTION INITIATION FACTOR TFIID SUBUNIT 5"/>
    <property type="match status" value="1"/>
</dbReference>
<dbReference type="SUPFAM" id="SSF50998">
    <property type="entry name" value="Quinoprotein alcohol dehydrogenase-like"/>
    <property type="match status" value="1"/>
</dbReference>
<dbReference type="InterPro" id="IPR015943">
    <property type="entry name" value="WD40/YVTN_repeat-like_dom_sf"/>
</dbReference>
<organism evidence="3 4">
    <name type="scientific">Streptomyces shaanxiensis</name>
    <dbReference type="NCBI Taxonomy" id="653357"/>
    <lineage>
        <taxon>Bacteria</taxon>
        <taxon>Bacillati</taxon>
        <taxon>Actinomycetota</taxon>
        <taxon>Actinomycetes</taxon>
        <taxon>Kitasatosporales</taxon>
        <taxon>Streptomycetaceae</taxon>
        <taxon>Streptomyces</taxon>
    </lineage>
</organism>
<evidence type="ECO:0000313" key="3">
    <source>
        <dbReference type="EMBL" id="GAA4065092.1"/>
    </source>
</evidence>
<gene>
    <name evidence="3" type="ORF">GCM10022233_44550</name>
</gene>
<evidence type="ECO:0000313" key="4">
    <source>
        <dbReference type="Proteomes" id="UP001499984"/>
    </source>
</evidence>
<keyword evidence="4" id="KW-1185">Reference proteome</keyword>
<evidence type="ECO:0000259" key="2">
    <source>
        <dbReference type="SMART" id="SM00530"/>
    </source>
</evidence>
<dbReference type="Gene3D" id="2.130.10.10">
    <property type="entry name" value="YVTN repeat-like/Quinoprotein amine dehydrogenase"/>
    <property type="match status" value="3"/>
</dbReference>
<feature type="repeat" description="WD" evidence="1">
    <location>
        <begin position="1084"/>
        <end position="1109"/>
    </location>
</feature>
<dbReference type="PANTHER" id="PTHR19879">
    <property type="entry name" value="TRANSCRIPTION INITIATION FACTOR TFIID"/>
    <property type="match status" value="1"/>
</dbReference>
<comment type="caution">
    <text evidence="3">The sequence shown here is derived from an EMBL/GenBank/DDBJ whole genome shotgun (WGS) entry which is preliminary data.</text>
</comment>
<dbReference type="Proteomes" id="UP001499984">
    <property type="component" value="Unassembled WGS sequence"/>
</dbReference>
<dbReference type="InterPro" id="IPR027417">
    <property type="entry name" value="P-loop_NTPase"/>
</dbReference>